<comment type="caution">
    <text evidence="1">The sequence shown here is derived from an EMBL/GenBank/DDBJ whole genome shotgun (WGS) entry which is preliminary data.</text>
</comment>
<name>A0ABT8BYF1_9VIBR</name>
<organism evidence="1 2">
    <name type="scientific">Vibrio ostreicida</name>
    <dbReference type="NCBI Taxonomy" id="526588"/>
    <lineage>
        <taxon>Bacteria</taxon>
        <taxon>Pseudomonadati</taxon>
        <taxon>Pseudomonadota</taxon>
        <taxon>Gammaproteobacteria</taxon>
        <taxon>Vibrionales</taxon>
        <taxon>Vibrionaceae</taxon>
        <taxon>Vibrio</taxon>
    </lineage>
</organism>
<dbReference type="Proteomes" id="UP001238540">
    <property type="component" value="Unassembled WGS sequence"/>
</dbReference>
<dbReference type="EMBL" id="JAUFQC010000027">
    <property type="protein sequence ID" value="MDN3611421.1"/>
    <property type="molecule type" value="Genomic_DNA"/>
</dbReference>
<evidence type="ECO:0000313" key="1">
    <source>
        <dbReference type="EMBL" id="MDN3611421.1"/>
    </source>
</evidence>
<proteinExistence type="predicted"/>
<protein>
    <submittedName>
        <fullName evidence="1">Uncharacterized protein</fullName>
    </submittedName>
</protein>
<evidence type="ECO:0000313" key="2">
    <source>
        <dbReference type="Proteomes" id="UP001238540"/>
    </source>
</evidence>
<keyword evidence="2" id="KW-1185">Reference proteome</keyword>
<dbReference type="RefSeq" id="WP_290312932.1">
    <property type="nucleotide sequence ID" value="NZ_JAUFQC010000027.1"/>
</dbReference>
<gene>
    <name evidence="1" type="ORF">QWZ16_17620</name>
</gene>
<reference evidence="2" key="1">
    <citation type="journal article" date="2019" name="Int. J. Syst. Evol. Microbiol.">
        <title>The Global Catalogue of Microorganisms (GCM) 10K type strain sequencing project: providing services to taxonomists for standard genome sequencing and annotation.</title>
        <authorList>
            <consortium name="The Broad Institute Genomics Platform"/>
            <consortium name="The Broad Institute Genome Sequencing Center for Infectious Disease"/>
            <person name="Wu L."/>
            <person name="Ma J."/>
        </authorList>
    </citation>
    <scope>NUCLEOTIDE SEQUENCE [LARGE SCALE GENOMIC DNA]</scope>
    <source>
        <strain evidence="2">CECT 7398</strain>
    </source>
</reference>
<accession>A0ABT8BYF1</accession>
<sequence>MDKCKCINGQALFLFTARVTYQKIINKNTINWFNQFTQSFANSGSDNR</sequence>